<dbReference type="RefSeq" id="WP_186840655.1">
    <property type="nucleotide sequence ID" value="NZ_JACOOZ010000010.1"/>
</dbReference>
<sequence>MDNLNSWKVFEATGKIEDYLKYADERRINKTRESFIARIKDTEGKEDGRNSNGAGDGNIFNGYR</sequence>
<comment type="caution">
    <text evidence="2">The sequence shown here is derived from an EMBL/GenBank/DDBJ whole genome shotgun (WGS) entry which is preliminary data.</text>
</comment>
<evidence type="ECO:0000313" key="2">
    <source>
        <dbReference type="EMBL" id="MBC5668770.1"/>
    </source>
</evidence>
<accession>A0ABR7F7D4</accession>
<evidence type="ECO:0008006" key="4">
    <source>
        <dbReference type="Google" id="ProtNLM"/>
    </source>
</evidence>
<name>A0ABR7F7D4_9FIRM</name>
<organism evidence="2 3">
    <name type="scientific">Eubacterium segne</name>
    <dbReference type="NCBI Taxonomy" id="2763045"/>
    <lineage>
        <taxon>Bacteria</taxon>
        <taxon>Bacillati</taxon>
        <taxon>Bacillota</taxon>
        <taxon>Clostridia</taxon>
        <taxon>Eubacteriales</taxon>
        <taxon>Eubacteriaceae</taxon>
        <taxon>Eubacterium</taxon>
    </lineage>
</organism>
<gene>
    <name evidence="2" type="ORF">H8S00_12410</name>
</gene>
<reference evidence="2 3" key="1">
    <citation type="submission" date="2020-08" db="EMBL/GenBank/DDBJ databases">
        <title>Genome public.</title>
        <authorList>
            <person name="Liu C."/>
            <person name="Sun Q."/>
        </authorList>
    </citation>
    <scope>NUCLEOTIDE SEQUENCE [LARGE SCALE GENOMIC DNA]</scope>
    <source>
        <strain evidence="2 3">BX4</strain>
    </source>
</reference>
<keyword evidence="3" id="KW-1185">Reference proteome</keyword>
<dbReference type="EMBL" id="JACOOZ010000010">
    <property type="protein sequence ID" value="MBC5668770.1"/>
    <property type="molecule type" value="Genomic_DNA"/>
</dbReference>
<evidence type="ECO:0000256" key="1">
    <source>
        <dbReference type="SAM" id="MobiDB-lite"/>
    </source>
</evidence>
<evidence type="ECO:0000313" key="3">
    <source>
        <dbReference type="Proteomes" id="UP000597877"/>
    </source>
</evidence>
<protein>
    <recommendedName>
        <fullName evidence="4">YqzL family protein</fullName>
    </recommendedName>
</protein>
<feature type="region of interest" description="Disordered" evidence="1">
    <location>
        <begin position="41"/>
        <end position="64"/>
    </location>
</feature>
<dbReference type="Proteomes" id="UP000597877">
    <property type="component" value="Unassembled WGS sequence"/>
</dbReference>
<proteinExistence type="predicted"/>